<comment type="caution">
    <text evidence="2">The sequence shown here is derived from an EMBL/GenBank/DDBJ whole genome shotgun (WGS) entry which is preliminary data.</text>
</comment>
<dbReference type="VEuPathDB" id="FungiDB:T552_00728"/>
<evidence type="ECO:0000259" key="1">
    <source>
        <dbReference type="PROSITE" id="PS50086"/>
    </source>
</evidence>
<gene>
    <name evidence="2" type="ORF">T552_00728</name>
</gene>
<dbReference type="InterPro" id="IPR000195">
    <property type="entry name" value="Rab-GAP-TBC_dom"/>
</dbReference>
<evidence type="ECO:0000313" key="3">
    <source>
        <dbReference type="Proteomes" id="UP000054454"/>
    </source>
</evidence>
<evidence type="ECO:0000313" key="2">
    <source>
        <dbReference type="EMBL" id="KTW30251.1"/>
    </source>
</evidence>
<protein>
    <recommendedName>
        <fullName evidence="1">Rab-GAP TBC domain-containing protein</fullName>
    </recommendedName>
</protein>
<dbReference type="GO" id="GO:0005096">
    <property type="term" value="F:GTPase activator activity"/>
    <property type="evidence" value="ECO:0007669"/>
    <property type="project" value="TreeGrafter"/>
</dbReference>
<proteinExistence type="predicted"/>
<dbReference type="RefSeq" id="XP_018227042.1">
    <property type="nucleotide sequence ID" value="XM_018369332.1"/>
</dbReference>
<dbReference type="Proteomes" id="UP000054454">
    <property type="component" value="Unassembled WGS sequence"/>
</dbReference>
<dbReference type="Gene3D" id="1.10.8.270">
    <property type="entry name" value="putative rabgap domain of human tbc1 domain family member 14 like domains"/>
    <property type="match status" value="1"/>
</dbReference>
<dbReference type="SMART" id="SM00164">
    <property type="entry name" value="TBC"/>
    <property type="match status" value="1"/>
</dbReference>
<organism evidence="2 3">
    <name type="scientific">Pneumocystis carinii (strain B80)</name>
    <name type="common">Rat pneumocystis pneumonia agent</name>
    <name type="synonym">Pneumocystis carinii f. sp. carinii</name>
    <dbReference type="NCBI Taxonomy" id="1408658"/>
    <lineage>
        <taxon>Eukaryota</taxon>
        <taxon>Fungi</taxon>
        <taxon>Dikarya</taxon>
        <taxon>Ascomycota</taxon>
        <taxon>Taphrinomycotina</taxon>
        <taxon>Pneumocystomycetes</taxon>
        <taxon>Pneumocystaceae</taxon>
        <taxon>Pneumocystis</taxon>
    </lineage>
</organism>
<dbReference type="OrthoDB" id="26371at2759"/>
<dbReference type="AlphaFoldDB" id="A0A0W4ZPF9"/>
<dbReference type="PANTHER" id="PTHR22957:SF26">
    <property type="entry name" value="LD44506P"/>
    <property type="match status" value="1"/>
</dbReference>
<dbReference type="InterPro" id="IPR035969">
    <property type="entry name" value="Rab-GAP_TBC_sf"/>
</dbReference>
<dbReference type="EMBL" id="LFVZ01000003">
    <property type="protein sequence ID" value="KTW30251.1"/>
    <property type="molecule type" value="Genomic_DNA"/>
</dbReference>
<name>A0A0W4ZPF9_PNEC8</name>
<dbReference type="GeneID" id="28935534"/>
<dbReference type="FunFam" id="1.10.8.270:FF:000037">
    <property type="entry name" value="TBC1 domain family member 22A"/>
    <property type="match status" value="1"/>
</dbReference>
<feature type="domain" description="Rab-GAP TBC" evidence="1">
    <location>
        <begin position="139"/>
        <end position="363"/>
    </location>
</feature>
<dbReference type="SUPFAM" id="SSF47923">
    <property type="entry name" value="Ypt/Rab-GAP domain of gyp1p"/>
    <property type="match status" value="2"/>
</dbReference>
<dbReference type="Pfam" id="PF00566">
    <property type="entry name" value="RabGAP-TBC"/>
    <property type="match status" value="1"/>
</dbReference>
<dbReference type="PANTHER" id="PTHR22957">
    <property type="entry name" value="TBC1 DOMAIN FAMILY MEMBER GTPASE-ACTIVATING PROTEIN"/>
    <property type="match status" value="1"/>
</dbReference>
<dbReference type="PROSITE" id="PS50086">
    <property type="entry name" value="TBC_RABGAP"/>
    <property type="match status" value="1"/>
</dbReference>
<dbReference type="FunFam" id="1.10.10.750:FF:000007">
    <property type="entry name" value="TBC1 domain family member"/>
    <property type="match status" value="1"/>
</dbReference>
<dbReference type="Gene3D" id="1.10.10.750">
    <property type="entry name" value="Ypt/Rab-GAP domain of gyp1p, domain 1"/>
    <property type="match status" value="1"/>
</dbReference>
<dbReference type="FunFam" id="1.10.472.80:FF:000001">
    <property type="entry name" value="TBC1 domain family member 22B"/>
    <property type="match status" value="1"/>
</dbReference>
<dbReference type="GO" id="GO:0005794">
    <property type="term" value="C:Golgi apparatus"/>
    <property type="evidence" value="ECO:0007669"/>
    <property type="project" value="TreeGrafter"/>
</dbReference>
<sequence length="433" mass="51209">MPLTSLYRRSSSSFSDYISQTDDDWGVNIEDEQEFLQLFKTKNGMSQLSLYDKISNTYGRAFNLDEEKKELETRLPKNKEITDIHNFISLQEESLSMENKNESGNKKTDFYTIKVEKFTQILQETSIDLNVLRKYAWNGIPDEFRPIVWKLLMGYLPCNSSRREATLSRKRNEYLKSVSQTYEKGIKELDQAIWHQIHIDILRTNPTIKLYQYETTQKCLEKILYVWVIRHPASGYVQGINDLVTPFFQVFLSEYIDDDPEIYDPSNLPKDTLDIIEADTFWCISKLLDTIQDNYIFAQPGIHRQIMNLKELITRIDQQLSNHLEKEGVEYIQFSFRWMNCMLMREMSVKNTIRMWDTYMAEGQSGFSDFHVYVCAAFLVKWSPQLLKMDFQEIIIFLQSLPTQHWTYKDIEILLSEAFLWKSLFSGAKAHLR</sequence>
<dbReference type="Gene3D" id="1.10.472.80">
    <property type="entry name" value="Ypt/Rab-GAP domain of gyp1p, domain 3"/>
    <property type="match status" value="1"/>
</dbReference>
<reference evidence="3" key="1">
    <citation type="journal article" date="2016" name="Nat. Commun.">
        <title>Genome analysis of three Pneumocystis species reveals adaptation mechanisms to life exclusively in mammalian hosts.</title>
        <authorList>
            <person name="Ma L."/>
            <person name="Chen Z."/>
            <person name="Huang D.W."/>
            <person name="Kutty G."/>
            <person name="Ishihara M."/>
            <person name="Wang H."/>
            <person name="Abouelleil A."/>
            <person name="Bishop L."/>
            <person name="Davey E."/>
            <person name="Deng R."/>
            <person name="Deng X."/>
            <person name="Fan L."/>
            <person name="Fantoni G."/>
            <person name="Fitzgerald M."/>
            <person name="Gogineni E."/>
            <person name="Goldberg J.M."/>
            <person name="Handley G."/>
            <person name="Hu X."/>
            <person name="Huber C."/>
            <person name="Jiao X."/>
            <person name="Jones K."/>
            <person name="Levin J.Z."/>
            <person name="Liu Y."/>
            <person name="Macdonald P."/>
            <person name="Melnikov A."/>
            <person name="Raley C."/>
            <person name="Sassi M."/>
            <person name="Sherman B.T."/>
            <person name="Song X."/>
            <person name="Sykes S."/>
            <person name="Tran B."/>
            <person name="Walsh L."/>
            <person name="Xia Y."/>
            <person name="Yang J."/>
            <person name="Young S."/>
            <person name="Zeng Q."/>
            <person name="Zheng X."/>
            <person name="Stephens R."/>
            <person name="Nusbaum C."/>
            <person name="Birren B.W."/>
            <person name="Azadi P."/>
            <person name="Lempicki R.A."/>
            <person name="Cuomo C.A."/>
            <person name="Kovacs J.A."/>
        </authorList>
    </citation>
    <scope>NUCLEOTIDE SEQUENCE [LARGE SCALE GENOMIC DNA]</scope>
    <source>
        <strain evidence="3">B80</strain>
    </source>
</reference>
<keyword evidence="3" id="KW-1185">Reference proteome</keyword>
<accession>A0A0W4ZPF9</accession>